<dbReference type="InterPro" id="IPR005657">
    <property type="entry name" value="Triabi/Procalin"/>
</dbReference>
<accession>A0A8I6RPF3</accession>
<keyword evidence="2" id="KW-0964">Secreted</keyword>
<comment type="similarity">
    <text evidence="4">Belongs to the calycin superfamily. Triabin family.</text>
</comment>
<dbReference type="OMA" id="ICPTVEY"/>
<keyword evidence="3 5" id="KW-0732">Signal</keyword>
<dbReference type="Gene3D" id="2.40.128.20">
    <property type="match status" value="1"/>
</dbReference>
<dbReference type="EnsemblMetazoa" id="XM_014394594.2">
    <property type="protein sequence ID" value="XP_014250080.1"/>
    <property type="gene ID" value="LOC106667004"/>
</dbReference>
<dbReference type="GO" id="GO:0005576">
    <property type="term" value="C:extracellular region"/>
    <property type="evidence" value="ECO:0007669"/>
    <property type="project" value="UniProtKB-SubCell"/>
</dbReference>
<evidence type="ECO:0000256" key="2">
    <source>
        <dbReference type="ARBA" id="ARBA00022525"/>
    </source>
</evidence>
<dbReference type="GeneID" id="106667004"/>
<dbReference type="AlphaFoldDB" id="A0A8I6RPF3"/>
<proteinExistence type="inferred from homology"/>
<feature type="chain" id="PRO_5035179326" evidence="5">
    <location>
        <begin position="18"/>
        <end position="207"/>
    </location>
</feature>
<dbReference type="GO" id="GO:0030682">
    <property type="term" value="P:symbiont-mediated perturbation of host defenses"/>
    <property type="evidence" value="ECO:0007669"/>
    <property type="project" value="InterPro"/>
</dbReference>
<dbReference type="KEGG" id="clec:106667004"/>
<name>A0A8I6RPF3_CIMLE</name>
<dbReference type="OrthoDB" id="565904at2759"/>
<dbReference type="RefSeq" id="XP_014250080.1">
    <property type="nucleotide sequence ID" value="XM_014394594.2"/>
</dbReference>
<evidence type="ECO:0000256" key="3">
    <source>
        <dbReference type="ARBA" id="ARBA00022729"/>
    </source>
</evidence>
<dbReference type="InterPro" id="IPR012674">
    <property type="entry name" value="Calycin"/>
</dbReference>
<dbReference type="Proteomes" id="UP000494040">
    <property type="component" value="Unassembled WGS sequence"/>
</dbReference>
<feature type="signal peptide" evidence="5">
    <location>
        <begin position="1"/>
        <end position="17"/>
    </location>
</feature>
<evidence type="ECO:0000256" key="5">
    <source>
        <dbReference type="SAM" id="SignalP"/>
    </source>
</evidence>
<reference evidence="6" key="1">
    <citation type="submission" date="2022-01" db="UniProtKB">
        <authorList>
            <consortium name="EnsemblMetazoa"/>
        </authorList>
    </citation>
    <scope>IDENTIFICATION</scope>
</reference>
<sequence>MYLKIFVFSLAVFSASALPFLDWIKYFKPPYMPLKIGSCKFNTYKTDFKPDLFFTGKWHGLMSSGNFLLQAGGICGTMVSEIKGDEANVLNYQYEPMVGKYIHLRGVVNVTEIQMSNYYIKYDFISGLRSIDIPITVLGTDYNHFAVLYSCQEAFGLVAERSWIATRSPGDTRSLDQIKHIVEVAGLNFNDFEKQEAIKCPPNPPTI</sequence>
<evidence type="ECO:0000256" key="1">
    <source>
        <dbReference type="ARBA" id="ARBA00004613"/>
    </source>
</evidence>
<comment type="subcellular location">
    <subcellularLocation>
        <location evidence="1">Secreted</location>
    </subcellularLocation>
</comment>
<dbReference type="Pfam" id="PF03973">
    <property type="entry name" value="Triabin"/>
    <property type="match status" value="1"/>
</dbReference>
<protein>
    <submittedName>
        <fullName evidence="6">Uncharacterized protein</fullName>
    </submittedName>
</protein>
<organism evidence="6 7">
    <name type="scientific">Cimex lectularius</name>
    <name type="common">Bed bug</name>
    <name type="synonym">Acanthia lectularia</name>
    <dbReference type="NCBI Taxonomy" id="79782"/>
    <lineage>
        <taxon>Eukaryota</taxon>
        <taxon>Metazoa</taxon>
        <taxon>Ecdysozoa</taxon>
        <taxon>Arthropoda</taxon>
        <taxon>Hexapoda</taxon>
        <taxon>Insecta</taxon>
        <taxon>Pterygota</taxon>
        <taxon>Neoptera</taxon>
        <taxon>Paraneoptera</taxon>
        <taxon>Hemiptera</taxon>
        <taxon>Heteroptera</taxon>
        <taxon>Panheteroptera</taxon>
        <taxon>Cimicomorpha</taxon>
        <taxon>Cimicidae</taxon>
        <taxon>Cimex</taxon>
    </lineage>
</organism>
<dbReference type="SUPFAM" id="SSF50814">
    <property type="entry name" value="Lipocalins"/>
    <property type="match status" value="1"/>
</dbReference>
<evidence type="ECO:0000313" key="6">
    <source>
        <dbReference type="EnsemblMetazoa" id="XP_014250080.1"/>
    </source>
</evidence>
<keyword evidence="7" id="KW-1185">Reference proteome</keyword>
<evidence type="ECO:0000256" key="4">
    <source>
        <dbReference type="ARBA" id="ARBA00034121"/>
    </source>
</evidence>
<evidence type="ECO:0000313" key="7">
    <source>
        <dbReference type="Proteomes" id="UP000494040"/>
    </source>
</evidence>